<dbReference type="InterPro" id="IPR050297">
    <property type="entry name" value="LipidA_mod_glycosyltrf_83"/>
</dbReference>
<dbReference type="Pfam" id="PF13231">
    <property type="entry name" value="PMT_2"/>
    <property type="match status" value="1"/>
</dbReference>
<reference evidence="10 11" key="1">
    <citation type="journal article" date="2019" name="J Genomics">
        <title>The Draft Genome of a Hydrogen-producing Cyanobacterium, Arthrospira platensis NIES-46.</title>
        <authorList>
            <person name="Suzuki S."/>
            <person name="Yamaguchi H."/>
            <person name="Kawachi M."/>
        </authorList>
    </citation>
    <scope>NUCLEOTIDE SEQUENCE [LARGE SCALE GENOMIC DNA]</scope>
    <source>
        <strain evidence="10 11">NIES-46</strain>
    </source>
</reference>
<evidence type="ECO:0000256" key="4">
    <source>
        <dbReference type="ARBA" id="ARBA00022679"/>
    </source>
</evidence>
<accession>A0A5M3T2A6</accession>
<evidence type="ECO:0000256" key="6">
    <source>
        <dbReference type="ARBA" id="ARBA00022989"/>
    </source>
</evidence>
<proteinExistence type="predicted"/>
<evidence type="ECO:0000256" key="2">
    <source>
        <dbReference type="ARBA" id="ARBA00022475"/>
    </source>
</evidence>
<dbReference type="Proteomes" id="UP000326169">
    <property type="component" value="Unassembled WGS sequence"/>
</dbReference>
<keyword evidence="6 8" id="KW-1133">Transmembrane helix</keyword>
<keyword evidence="2" id="KW-1003">Cell membrane</keyword>
<comment type="subcellular location">
    <subcellularLocation>
        <location evidence="1">Cell membrane</location>
        <topology evidence="1">Multi-pass membrane protein</topology>
    </subcellularLocation>
</comment>
<evidence type="ECO:0000313" key="11">
    <source>
        <dbReference type="Proteomes" id="UP000326169"/>
    </source>
</evidence>
<keyword evidence="3" id="KW-0328">Glycosyltransferase</keyword>
<keyword evidence="5 8" id="KW-0812">Transmembrane</keyword>
<evidence type="ECO:0000256" key="1">
    <source>
        <dbReference type="ARBA" id="ARBA00004651"/>
    </source>
</evidence>
<dbReference type="GeneID" id="301681123"/>
<feature type="transmembrane region" description="Helical" evidence="8">
    <location>
        <begin position="119"/>
        <end position="141"/>
    </location>
</feature>
<feature type="transmembrane region" description="Helical" evidence="8">
    <location>
        <begin position="340"/>
        <end position="361"/>
    </location>
</feature>
<evidence type="ECO:0000256" key="8">
    <source>
        <dbReference type="SAM" id="Phobius"/>
    </source>
</evidence>
<feature type="transmembrane region" description="Helical" evidence="8">
    <location>
        <begin position="373"/>
        <end position="394"/>
    </location>
</feature>
<keyword evidence="4" id="KW-0808">Transferase</keyword>
<evidence type="ECO:0000313" key="10">
    <source>
        <dbReference type="EMBL" id="GCE92108.1"/>
    </source>
</evidence>
<dbReference type="RefSeq" id="WP_152088323.1">
    <property type="nucleotide sequence ID" value="NZ_BIMW01000002.1"/>
</dbReference>
<feature type="transmembrane region" description="Helical" evidence="8">
    <location>
        <begin position="316"/>
        <end position="334"/>
    </location>
</feature>
<name>A0A5M3T2A6_LIMPL</name>
<dbReference type="EMBL" id="BIMW01000002">
    <property type="protein sequence ID" value="GCE92108.1"/>
    <property type="molecule type" value="Genomic_DNA"/>
</dbReference>
<feature type="transmembrane region" description="Helical" evidence="8">
    <location>
        <begin position="406"/>
        <end position="427"/>
    </location>
</feature>
<evidence type="ECO:0000259" key="9">
    <source>
        <dbReference type="Pfam" id="PF13231"/>
    </source>
</evidence>
<gene>
    <name evidence="10" type="ORF">NIES46_01430</name>
</gene>
<feature type="transmembrane region" description="Helical" evidence="8">
    <location>
        <begin position="147"/>
        <end position="166"/>
    </location>
</feature>
<comment type="caution">
    <text evidence="10">The sequence shown here is derived from an EMBL/GenBank/DDBJ whole genome shotgun (WGS) entry which is preliminary data.</text>
</comment>
<dbReference type="PANTHER" id="PTHR33908">
    <property type="entry name" value="MANNOSYLTRANSFERASE YKCB-RELATED"/>
    <property type="match status" value="1"/>
</dbReference>
<evidence type="ECO:0000256" key="7">
    <source>
        <dbReference type="ARBA" id="ARBA00023136"/>
    </source>
</evidence>
<organism evidence="10 11">
    <name type="scientific">Limnospira platensis NIES-46</name>
    <dbReference type="NCBI Taxonomy" id="1236695"/>
    <lineage>
        <taxon>Bacteria</taxon>
        <taxon>Bacillati</taxon>
        <taxon>Cyanobacteriota</taxon>
        <taxon>Cyanophyceae</taxon>
        <taxon>Oscillatoriophycideae</taxon>
        <taxon>Oscillatoriales</taxon>
        <taxon>Sirenicapillariaceae</taxon>
        <taxon>Limnospira</taxon>
    </lineage>
</organism>
<feature type="transmembrane region" description="Helical" evidence="8">
    <location>
        <begin position="244"/>
        <end position="265"/>
    </location>
</feature>
<protein>
    <recommendedName>
        <fullName evidence="9">Glycosyltransferase RgtA/B/C/D-like domain-containing protein</fullName>
    </recommendedName>
</protein>
<dbReference type="InterPro" id="IPR038731">
    <property type="entry name" value="RgtA/B/C-like"/>
</dbReference>
<feature type="transmembrane region" description="Helical" evidence="8">
    <location>
        <begin position="16"/>
        <end position="33"/>
    </location>
</feature>
<evidence type="ECO:0000256" key="5">
    <source>
        <dbReference type="ARBA" id="ARBA00022692"/>
    </source>
</evidence>
<evidence type="ECO:0000256" key="3">
    <source>
        <dbReference type="ARBA" id="ARBA00022676"/>
    </source>
</evidence>
<keyword evidence="11" id="KW-1185">Reference proteome</keyword>
<feature type="domain" description="Glycosyltransferase RgtA/B/C/D-like" evidence="9">
    <location>
        <begin position="98"/>
        <end position="259"/>
    </location>
</feature>
<dbReference type="PANTHER" id="PTHR33908:SF11">
    <property type="entry name" value="MEMBRANE PROTEIN"/>
    <property type="match status" value="1"/>
</dbReference>
<sequence length="533" mass="60404">MLYQPKVFTGGSPRRLVILLMIVIVLGVLFRFASLDRKLYSHDEVFTNLRSAGFTREQVDQQLFSDRIFTPSELLEYQRLKPDSTAADTLASLHRNPHHPPLYYLIARGWMRGFGSSILASRLLPAVISLISLPLIYALAWELFQSPLISLMSTALLAVSPVDILLAQTARQYSLMTALIIASSLMLLKGSRTNNWLWWLGYVITCTLGLYTHLFFGLVIASHIGWGILIFGSEPRRNYKPRPSLFFIQLAISICLIVVLYLPWITVIIHNWEQAQDLTSWTHQSMSLLDLSKFWMLSFTSVLVDIDFGFNSFWTYLFRLPFLLLIIYALYYVSETNDSQTGLFILTAILIPFILLVLPDFLWGGQRSSVTRYLIACFPAIQMAIAFLLGTHLNTGRQSLLDGEKLWLWVLAILLSSSIISLGLSTVSSTWWDKGLSYFNHQVATEINQANSSVVISDAGNGTNTGDLISLSYLLDNNEVKLILMSNQPSLQLIPENSTIFVFRPSQELQELLQQNYGDLEQVLDIPDLWKVQ</sequence>
<feature type="transmembrane region" description="Helical" evidence="8">
    <location>
        <begin position="210"/>
        <end position="232"/>
    </location>
</feature>
<keyword evidence="7 8" id="KW-0472">Membrane</keyword>